<reference evidence="3" key="1">
    <citation type="journal article" date="2013" name="Genome Announc.">
        <title>Draft Genome Sequence of Agarivorans albus Strain MKT 106T, an Agarolytic Marine Bacterium.</title>
        <authorList>
            <person name="Yasuike M."/>
            <person name="Nakamura Y."/>
            <person name="Kai W."/>
            <person name="Fujiwara A."/>
            <person name="Fukui Y."/>
            <person name="Satomi M."/>
            <person name="Sano M."/>
        </authorList>
    </citation>
    <scope>NUCLEOTIDE SEQUENCE [LARGE SCALE GENOMIC DNA]</scope>
</reference>
<dbReference type="Gene3D" id="3.60.10.10">
    <property type="entry name" value="Endonuclease/exonuclease/phosphatase"/>
    <property type="match status" value="1"/>
</dbReference>
<name>R9PU83_AGAAL</name>
<dbReference type="InterPro" id="IPR036691">
    <property type="entry name" value="Endo/exonu/phosph_ase_sf"/>
</dbReference>
<dbReference type="GO" id="GO:0016020">
    <property type="term" value="C:membrane"/>
    <property type="evidence" value="ECO:0007669"/>
    <property type="project" value="GOC"/>
</dbReference>
<dbReference type="Pfam" id="PF03372">
    <property type="entry name" value="Exo_endo_phos"/>
    <property type="match status" value="1"/>
</dbReference>
<dbReference type="PROSITE" id="PS51257">
    <property type="entry name" value="PROKAR_LIPOPROTEIN"/>
    <property type="match status" value="1"/>
</dbReference>
<organism evidence="3 4">
    <name type="scientific">Agarivorans albus MKT 106</name>
    <dbReference type="NCBI Taxonomy" id="1331007"/>
    <lineage>
        <taxon>Bacteria</taxon>
        <taxon>Pseudomonadati</taxon>
        <taxon>Pseudomonadota</taxon>
        <taxon>Gammaproteobacteria</taxon>
        <taxon>Alteromonadales</taxon>
        <taxon>Alteromonadaceae</taxon>
        <taxon>Agarivorans</taxon>
    </lineage>
</organism>
<dbReference type="InterPro" id="IPR051916">
    <property type="entry name" value="GPI-anchor_lipid_remodeler"/>
</dbReference>
<feature type="domain" description="Endonuclease/exonuclease/phosphatase" evidence="2">
    <location>
        <begin position="58"/>
        <end position="285"/>
    </location>
</feature>
<keyword evidence="1" id="KW-0732">Signal</keyword>
<dbReference type="GO" id="GO:0006506">
    <property type="term" value="P:GPI anchor biosynthetic process"/>
    <property type="evidence" value="ECO:0007669"/>
    <property type="project" value="TreeGrafter"/>
</dbReference>
<evidence type="ECO:0000313" key="3">
    <source>
        <dbReference type="EMBL" id="GAD03721.1"/>
    </source>
</evidence>
<evidence type="ECO:0000313" key="4">
    <source>
        <dbReference type="Proteomes" id="UP000014461"/>
    </source>
</evidence>
<dbReference type="Proteomes" id="UP000014461">
    <property type="component" value="Unassembled WGS sequence"/>
</dbReference>
<evidence type="ECO:0000256" key="1">
    <source>
        <dbReference type="SAM" id="SignalP"/>
    </source>
</evidence>
<dbReference type="PANTHER" id="PTHR14859:SF15">
    <property type="entry name" value="ENDONUCLEASE_EXONUCLEASE_PHOSPHATASE DOMAIN-CONTAINING PROTEIN"/>
    <property type="match status" value="1"/>
</dbReference>
<dbReference type="AlphaFoldDB" id="R9PU83"/>
<dbReference type="GO" id="GO:0003824">
    <property type="term" value="F:catalytic activity"/>
    <property type="evidence" value="ECO:0007669"/>
    <property type="project" value="InterPro"/>
</dbReference>
<proteinExistence type="predicted"/>
<gene>
    <name evidence="3" type="ORF">AALB_3801</name>
</gene>
<feature type="chain" id="PRO_5004488212" description="Endonuclease/exonuclease/phosphatase domain-containing protein" evidence="1">
    <location>
        <begin position="23"/>
        <end position="297"/>
    </location>
</feature>
<comment type="caution">
    <text evidence="3">The sequence shown here is derived from an EMBL/GenBank/DDBJ whole genome shotgun (WGS) entry which is preliminary data.</text>
</comment>
<keyword evidence="4" id="KW-1185">Reference proteome</keyword>
<dbReference type="InterPro" id="IPR005135">
    <property type="entry name" value="Endo/exonuclease/phosphatase"/>
</dbReference>
<sequence length="297" mass="32817">MTQPLRLAFKLVLIGLILGLSACSSNGNNTASSVPLKIAYWPHPEVSTTALPQLKVATLNLAHGRKHALNQLLVNGDTTKKNLLDIAAYLQQQNIDIVALQEADASSSWSGGFDHVAYLAQHAGYRWYAHSIHSSSKLASYGTAILSKYPISEALAVNFAPSPPTTSKGFTHARIRLNSEQNLDVVSVHLDFSRASIRQQQLEQLNKQLKDTVSHTIIMGDFNSEGQLDKPDEVNHFLQHSPYRAFELGNKALASYKSKRLDWIFLSKDLSFIDYQVGPDSLSDHRPVISLIQIPAH</sequence>
<dbReference type="STRING" id="1331007.AALB_3801"/>
<dbReference type="EMBL" id="BARX01000032">
    <property type="protein sequence ID" value="GAD03721.1"/>
    <property type="molecule type" value="Genomic_DNA"/>
</dbReference>
<evidence type="ECO:0000259" key="2">
    <source>
        <dbReference type="Pfam" id="PF03372"/>
    </source>
</evidence>
<dbReference type="SUPFAM" id="SSF56219">
    <property type="entry name" value="DNase I-like"/>
    <property type="match status" value="1"/>
</dbReference>
<dbReference type="RefSeq" id="WP_016403488.1">
    <property type="nucleotide sequence ID" value="NZ_BARX01000032.1"/>
</dbReference>
<dbReference type="PANTHER" id="PTHR14859">
    <property type="entry name" value="CALCOFLUOR WHITE HYPERSENSITIVE PROTEIN PRECURSOR"/>
    <property type="match status" value="1"/>
</dbReference>
<accession>R9PU83</accession>
<feature type="signal peptide" evidence="1">
    <location>
        <begin position="1"/>
        <end position="22"/>
    </location>
</feature>
<protein>
    <recommendedName>
        <fullName evidence="2">Endonuclease/exonuclease/phosphatase domain-containing protein</fullName>
    </recommendedName>
</protein>